<dbReference type="InterPro" id="IPR018763">
    <property type="entry name" value="DUF2334"/>
</dbReference>
<reference evidence="1" key="1">
    <citation type="submission" date="2020-08" db="EMBL/GenBank/DDBJ databases">
        <title>Ramlibacter sp. USB13 16S ribosomal RNA gene genome sequencing and assembly.</title>
        <authorList>
            <person name="Kang M."/>
        </authorList>
    </citation>
    <scope>NUCLEOTIDE SEQUENCE</scope>
    <source>
        <strain evidence="1">USB13</strain>
    </source>
</reference>
<sequence>MRQQLQALLNNAPDKADKATLQALATQVTQIIRTGTTTTTTTPPPASTTTPPKVLVLYDAPSGTPWDKLPQAYAIMLRNLLGHFDAAVDMVPVQQYAAGAVENYTATFYLGGIYDNQLPAAFLGDAATTTKTLVWFKYNIWQLAWNSTYNFTANRGIQYNGLKGMNAAPSSGKPNPGFFDTVKYKGLDFVKYYQYDAARNQINGDPDMGWAVIADATKAQQVVPVANSGTAEQIPYILRSGNFWYVADLPFSFIGPRDRYLVFTDLLHDMLGVNHAESHKALVRLEDVGALVSVQAMKTLSDYLGSKRIPFSVAVIPRYRDPLGAYNGGVAMEVPLSEAKNLQTAINHARTKGAELVMHGFTHQYGNMRNPHTGVSGDDYEFWNIVDNSPVQEDSTAWAYGRMSNGLTDMRAIGWNPVAWEPPHYHTSAIAARTSTQLFPVTYMRSVYYTADKPNFYASVAKDFSVGQFYPYAIGRDYYGQRIIPENLGNIEYDISTIDPTSNYNYTSEDLVTNAKYAKAVRDGYASFFFHPFWLEPNLGTPGFEDFKKTVEGISALGFTWVAPSTVR</sequence>
<dbReference type="CDD" id="cd10923">
    <property type="entry name" value="CE4_COG5298"/>
    <property type="match status" value="1"/>
</dbReference>
<evidence type="ECO:0000313" key="2">
    <source>
        <dbReference type="Proteomes" id="UP000608513"/>
    </source>
</evidence>
<gene>
    <name evidence="1" type="ORF">H8N03_09240</name>
</gene>
<comment type="caution">
    <text evidence="1">The sequence shown here is derived from an EMBL/GenBank/DDBJ whole genome shotgun (WGS) entry which is preliminary data.</text>
</comment>
<dbReference type="AlphaFoldDB" id="A0A923MQK0"/>
<accession>A0A923MQK0</accession>
<evidence type="ECO:0000313" key="1">
    <source>
        <dbReference type="EMBL" id="MBC5783126.1"/>
    </source>
</evidence>
<name>A0A923MQK0_9BURK</name>
<keyword evidence="2" id="KW-1185">Reference proteome</keyword>
<proteinExistence type="predicted"/>
<dbReference type="Proteomes" id="UP000608513">
    <property type="component" value="Unassembled WGS sequence"/>
</dbReference>
<protein>
    <submittedName>
        <fullName evidence="1">DUF2334 domain-containing protein</fullName>
    </submittedName>
</protein>
<dbReference type="Pfam" id="PF10096">
    <property type="entry name" value="DUF2334"/>
    <property type="match status" value="1"/>
</dbReference>
<dbReference type="EMBL" id="JACORT010000003">
    <property type="protein sequence ID" value="MBC5783126.1"/>
    <property type="molecule type" value="Genomic_DNA"/>
</dbReference>
<organism evidence="1 2">
    <name type="scientific">Ramlibacter cellulosilyticus</name>
    <dbReference type="NCBI Taxonomy" id="2764187"/>
    <lineage>
        <taxon>Bacteria</taxon>
        <taxon>Pseudomonadati</taxon>
        <taxon>Pseudomonadota</taxon>
        <taxon>Betaproteobacteria</taxon>
        <taxon>Burkholderiales</taxon>
        <taxon>Comamonadaceae</taxon>
        <taxon>Ramlibacter</taxon>
    </lineage>
</organism>